<evidence type="ECO:0000256" key="7">
    <source>
        <dbReference type="ARBA" id="ARBA00022692"/>
    </source>
</evidence>
<evidence type="ECO:0000256" key="2">
    <source>
        <dbReference type="ARBA" id="ARBA00009765"/>
    </source>
</evidence>
<dbReference type="InterPro" id="IPR002523">
    <property type="entry name" value="MgTranspt_CorA/ZnTranspt_ZntB"/>
</dbReference>
<dbReference type="AlphaFoldDB" id="A0A0A0D505"/>
<comment type="similarity">
    <text evidence="2 13">Belongs to the CorA metal ion transporter (MIT) (TC 1.A.35) family.</text>
</comment>
<evidence type="ECO:0000256" key="3">
    <source>
        <dbReference type="ARBA" id="ARBA00019439"/>
    </source>
</evidence>
<dbReference type="GO" id="GO:0005886">
    <property type="term" value="C:plasma membrane"/>
    <property type="evidence" value="ECO:0007669"/>
    <property type="project" value="UniProtKB-SubCell"/>
</dbReference>
<dbReference type="OrthoDB" id="9803416at2"/>
<gene>
    <name evidence="13" type="primary">corA</name>
    <name evidence="14" type="ORF">P409_19060</name>
</gene>
<evidence type="ECO:0000313" key="15">
    <source>
        <dbReference type="Proteomes" id="UP000029995"/>
    </source>
</evidence>
<comment type="function">
    <text evidence="13">Mediates influx of magnesium ions.</text>
</comment>
<dbReference type="Gene3D" id="3.30.460.20">
    <property type="entry name" value="CorA soluble domain-like"/>
    <property type="match status" value="1"/>
</dbReference>
<keyword evidence="8 13" id="KW-0460">Magnesium</keyword>
<evidence type="ECO:0000256" key="11">
    <source>
        <dbReference type="ARBA" id="ARBA00023136"/>
    </source>
</evidence>
<dbReference type="SUPFAM" id="SSF144083">
    <property type="entry name" value="Magnesium transport protein CorA, transmembrane region"/>
    <property type="match status" value="1"/>
</dbReference>
<dbReference type="InterPro" id="IPR045863">
    <property type="entry name" value="CorA_TM1_TM2"/>
</dbReference>
<dbReference type="PANTHER" id="PTHR47685">
    <property type="entry name" value="MAGNESIUM TRANSPORT PROTEIN CORA"/>
    <property type="match status" value="1"/>
</dbReference>
<evidence type="ECO:0000256" key="1">
    <source>
        <dbReference type="ARBA" id="ARBA00004429"/>
    </source>
</evidence>
<reference evidence="14 15" key="1">
    <citation type="submission" date="2014-01" db="EMBL/GenBank/DDBJ databases">
        <title>Genome sequence determination for a cystic fibrosis isolate, Inquilinus limosus.</title>
        <authorList>
            <person name="Pino M."/>
            <person name="Di Conza J."/>
            <person name="Gutkind G."/>
        </authorList>
    </citation>
    <scope>NUCLEOTIDE SEQUENCE [LARGE SCALE GENOMIC DNA]</scope>
    <source>
        <strain evidence="14 15">MP06</strain>
    </source>
</reference>
<evidence type="ECO:0000256" key="6">
    <source>
        <dbReference type="ARBA" id="ARBA00022519"/>
    </source>
</evidence>
<dbReference type="FunFam" id="1.20.58.340:FF:000001">
    <property type="entry name" value="Magnesium transport protein CorA"/>
    <property type="match status" value="1"/>
</dbReference>
<comment type="subcellular location">
    <subcellularLocation>
        <location evidence="1">Cell inner membrane</location>
        <topology evidence="1">Multi-pass membrane protein</topology>
    </subcellularLocation>
    <subcellularLocation>
        <location evidence="13">Membrane</location>
        <topology evidence="13">Multi-pass membrane protein</topology>
    </subcellularLocation>
</comment>
<evidence type="ECO:0000313" key="14">
    <source>
        <dbReference type="EMBL" id="KGM32853.1"/>
    </source>
</evidence>
<feature type="transmembrane region" description="Helical" evidence="13">
    <location>
        <begin position="263"/>
        <end position="287"/>
    </location>
</feature>
<dbReference type="Proteomes" id="UP000029995">
    <property type="component" value="Unassembled WGS sequence"/>
</dbReference>
<dbReference type="GO" id="GO:0015099">
    <property type="term" value="F:nickel cation transmembrane transporter activity"/>
    <property type="evidence" value="ECO:0007669"/>
    <property type="project" value="TreeGrafter"/>
</dbReference>
<keyword evidence="11 13" id="KW-0472">Membrane</keyword>
<sequence length="325" mass="36093">MLRIYTLSNTHFTPVEPVEGAGFPTDTVWIDLFNPTAEEEHFAEKQLGLFLPTREEMQEIEASSRLYQEDGGMFMTASVLYATETDAPGTAPITFVLKGQTLVTIRYAEPKSFAGFIAHAERQPMLCPTGSATLIGLLEAIVDRTADILERVGSEVDVLSQRIFKVNEAVHRRTTNEELEANLKQIGRSQNLVSKVRESLVSLARLLSFLAVGDATKDKAFRIHQKSLSRDVASLTDHATYIGNNITFLLDASMGMINIEQNAIIKIFSVAAVVFLPPTLVASIYGMNFDVMPELKWAVGYPFALGLMVLSAVLPYLWFKRKGWL</sequence>
<feature type="transmembrane region" description="Helical" evidence="13">
    <location>
        <begin position="299"/>
        <end position="319"/>
    </location>
</feature>
<keyword evidence="5 13" id="KW-1003">Cell membrane</keyword>
<dbReference type="NCBIfam" id="TIGR00383">
    <property type="entry name" value="corA"/>
    <property type="match status" value="1"/>
</dbReference>
<proteinExistence type="inferred from homology"/>
<evidence type="ECO:0000256" key="12">
    <source>
        <dbReference type="ARBA" id="ARBA00034269"/>
    </source>
</evidence>
<comment type="caution">
    <text evidence="14">The sequence shown here is derived from an EMBL/GenBank/DDBJ whole genome shotgun (WGS) entry which is preliminary data.</text>
</comment>
<keyword evidence="10 13" id="KW-0406">Ion transport</keyword>
<evidence type="ECO:0000256" key="13">
    <source>
        <dbReference type="RuleBase" id="RU362010"/>
    </source>
</evidence>
<evidence type="ECO:0000256" key="8">
    <source>
        <dbReference type="ARBA" id="ARBA00022842"/>
    </source>
</evidence>
<dbReference type="InterPro" id="IPR004488">
    <property type="entry name" value="Mg/Co-transport_prot_CorA"/>
</dbReference>
<dbReference type="CDD" id="cd12837">
    <property type="entry name" value="EcCorA-like_u1"/>
    <property type="match status" value="1"/>
</dbReference>
<evidence type="ECO:0000256" key="10">
    <source>
        <dbReference type="ARBA" id="ARBA00023065"/>
    </source>
</evidence>
<protein>
    <recommendedName>
        <fullName evidence="3 13">Magnesium transport protein CorA</fullName>
    </recommendedName>
</protein>
<evidence type="ECO:0000256" key="9">
    <source>
        <dbReference type="ARBA" id="ARBA00022989"/>
    </source>
</evidence>
<accession>A0A0A0D505</accession>
<evidence type="ECO:0000256" key="5">
    <source>
        <dbReference type="ARBA" id="ARBA00022475"/>
    </source>
</evidence>
<dbReference type="InterPro" id="IPR045861">
    <property type="entry name" value="CorA_cytoplasmic_dom"/>
</dbReference>
<dbReference type="Gene3D" id="1.20.58.340">
    <property type="entry name" value="Magnesium transport protein CorA, transmembrane region"/>
    <property type="match status" value="2"/>
</dbReference>
<keyword evidence="4 13" id="KW-0813">Transport</keyword>
<dbReference type="EMBL" id="JANX01000255">
    <property type="protein sequence ID" value="KGM32853.1"/>
    <property type="molecule type" value="Genomic_DNA"/>
</dbReference>
<dbReference type="InterPro" id="IPR050829">
    <property type="entry name" value="CorA_MIT"/>
</dbReference>
<organism evidence="14 15">
    <name type="scientific">Inquilinus limosus MP06</name>
    <dbReference type="NCBI Taxonomy" id="1398085"/>
    <lineage>
        <taxon>Bacteria</taxon>
        <taxon>Pseudomonadati</taxon>
        <taxon>Pseudomonadota</taxon>
        <taxon>Alphaproteobacteria</taxon>
        <taxon>Rhodospirillales</taxon>
        <taxon>Rhodospirillaceae</taxon>
        <taxon>Inquilinus</taxon>
    </lineage>
</organism>
<dbReference type="RefSeq" id="WP_034841530.1">
    <property type="nucleotide sequence ID" value="NZ_JANX01000255.1"/>
</dbReference>
<keyword evidence="7 13" id="KW-0812">Transmembrane</keyword>
<dbReference type="PANTHER" id="PTHR47685:SF1">
    <property type="entry name" value="MAGNESIUM TRANSPORT PROTEIN CORA"/>
    <property type="match status" value="1"/>
</dbReference>
<comment type="catalytic activity">
    <reaction evidence="12">
        <text>Mg(2+)(in) = Mg(2+)(out)</text>
        <dbReference type="Rhea" id="RHEA:29827"/>
        <dbReference type="ChEBI" id="CHEBI:18420"/>
    </reaction>
</comment>
<keyword evidence="6" id="KW-0997">Cell inner membrane</keyword>
<dbReference type="GO" id="GO:0015087">
    <property type="term" value="F:cobalt ion transmembrane transporter activity"/>
    <property type="evidence" value="ECO:0007669"/>
    <property type="project" value="UniProtKB-UniRule"/>
</dbReference>
<dbReference type="Pfam" id="PF01544">
    <property type="entry name" value="CorA"/>
    <property type="match status" value="1"/>
</dbReference>
<name>A0A0A0D505_9PROT</name>
<keyword evidence="9 13" id="KW-1133">Transmembrane helix</keyword>
<dbReference type="SUPFAM" id="SSF143865">
    <property type="entry name" value="CorA soluble domain-like"/>
    <property type="match status" value="1"/>
</dbReference>
<dbReference type="GO" id="GO:0015095">
    <property type="term" value="F:magnesium ion transmembrane transporter activity"/>
    <property type="evidence" value="ECO:0007669"/>
    <property type="project" value="UniProtKB-UniRule"/>
</dbReference>
<evidence type="ECO:0000256" key="4">
    <source>
        <dbReference type="ARBA" id="ARBA00022448"/>
    </source>
</evidence>